<dbReference type="GO" id="GO:0008553">
    <property type="term" value="F:P-type proton-exporting transporter activity"/>
    <property type="evidence" value="ECO:0007669"/>
    <property type="project" value="InterPro"/>
</dbReference>
<keyword evidence="3" id="KW-0597">Phosphoprotein</keyword>
<accession>A0AAU7NZL9</accession>
<dbReference type="SUPFAM" id="SSF81665">
    <property type="entry name" value="Calcium ATPase, transmembrane domain M"/>
    <property type="match status" value="1"/>
</dbReference>
<dbReference type="InterPro" id="IPR008250">
    <property type="entry name" value="ATPase_P-typ_transduc_dom_A_sf"/>
</dbReference>
<proteinExistence type="inferred from homology"/>
<keyword evidence="15" id="KW-1185">Reference proteome</keyword>
<evidence type="ECO:0000256" key="2">
    <source>
        <dbReference type="ARBA" id="ARBA00008804"/>
    </source>
</evidence>
<evidence type="ECO:0000256" key="6">
    <source>
        <dbReference type="ARBA" id="ARBA00022741"/>
    </source>
</evidence>
<evidence type="ECO:0000256" key="3">
    <source>
        <dbReference type="ARBA" id="ARBA00022553"/>
    </source>
</evidence>
<feature type="transmembrane region" description="Helical" evidence="12">
    <location>
        <begin position="64"/>
        <end position="86"/>
    </location>
</feature>
<dbReference type="SFLD" id="SFLDG00002">
    <property type="entry name" value="C1.7:_P-type_atpase_like"/>
    <property type="match status" value="1"/>
</dbReference>
<organism evidence="14 15">
    <name type="scientific">Methylomarinum roseum</name>
    <dbReference type="NCBI Taxonomy" id="3067653"/>
    <lineage>
        <taxon>Bacteria</taxon>
        <taxon>Pseudomonadati</taxon>
        <taxon>Pseudomonadota</taxon>
        <taxon>Gammaproteobacteria</taxon>
        <taxon>Methylococcales</taxon>
        <taxon>Methylococcaceae</taxon>
        <taxon>Methylomarinum</taxon>
    </lineage>
</organism>
<evidence type="ECO:0000256" key="7">
    <source>
        <dbReference type="ARBA" id="ARBA00022840"/>
    </source>
</evidence>
<dbReference type="InterPro" id="IPR023298">
    <property type="entry name" value="ATPase_P-typ_TM_dom_sf"/>
</dbReference>
<dbReference type="SUPFAM" id="SSF81653">
    <property type="entry name" value="Calcium ATPase, transduction domain A"/>
    <property type="match status" value="1"/>
</dbReference>
<name>A0AAU7NZL9_9GAMM</name>
<dbReference type="InterPro" id="IPR059000">
    <property type="entry name" value="ATPase_P-type_domA"/>
</dbReference>
<keyword evidence="5" id="KW-0479">Metal-binding</keyword>
<reference evidence="14 15" key="1">
    <citation type="journal article" date="2024" name="Microbiology">
        <title>Methylomarinum rosea sp. nov., a novel halophilic methanotrophic bacterium from the hypersaline Lake Elton.</title>
        <authorList>
            <person name="Suleimanov R.Z."/>
            <person name="Oshkin I.Y."/>
            <person name="Danilova O.V."/>
            <person name="Suzina N.E."/>
            <person name="Dedysh S.N."/>
        </authorList>
    </citation>
    <scope>NUCLEOTIDE SEQUENCE [LARGE SCALE GENOMIC DNA]</scope>
    <source>
        <strain evidence="14 15">Ch1-1</strain>
    </source>
</reference>
<dbReference type="Gene3D" id="3.40.1110.10">
    <property type="entry name" value="Calcium-transporting ATPase, cytoplasmic domain N"/>
    <property type="match status" value="1"/>
</dbReference>
<dbReference type="Pfam" id="PF00122">
    <property type="entry name" value="E1-E2_ATPase"/>
    <property type="match status" value="1"/>
</dbReference>
<evidence type="ECO:0000256" key="12">
    <source>
        <dbReference type="SAM" id="Phobius"/>
    </source>
</evidence>
<dbReference type="RefSeq" id="WP_305909029.1">
    <property type="nucleotide sequence ID" value="NZ_CP157743.1"/>
</dbReference>
<evidence type="ECO:0000256" key="9">
    <source>
        <dbReference type="ARBA" id="ARBA00022967"/>
    </source>
</evidence>
<dbReference type="CDD" id="cd02076">
    <property type="entry name" value="P-type_ATPase_H"/>
    <property type="match status" value="1"/>
</dbReference>
<keyword evidence="9" id="KW-1278">Translocase</keyword>
<dbReference type="GO" id="GO:0016887">
    <property type="term" value="F:ATP hydrolysis activity"/>
    <property type="evidence" value="ECO:0007669"/>
    <property type="project" value="InterPro"/>
</dbReference>
<dbReference type="Gene3D" id="2.70.150.10">
    <property type="entry name" value="Calcium-transporting ATPase, cytoplasmic transduction domain A"/>
    <property type="match status" value="1"/>
</dbReference>
<dbReference type="InterPro" id="IPR023214">
    <property type="entry name" value="HAD_sf"/>
</dbReference>
<dbReference type="InterPro" id="IPR001757">
    <property type="entry name" value="P_typ_ATPase"/>
</dbReference>
<dbReference type="InterPro" id="IPR018303">
    <property type="entry name" value="ATPase_P-typ_P_site"/>
</dbReference>
<dbReference type="Pfam" id="PF00702">
    <property type="entry name" value="Hydrolase"/>
    <property type="match status" value="1"/>
</dbReference>
<dbReference type="InterPro" id="IPR023299">
    <property type="entry name" value="ATPase_P-typ_cyto_dom_N"/>
</dbReference>
<keyword evidence="11 12" id="KW-0472">Membrane</keyword>
<dbReference type="GO" id="GO:0046872">
    <property type="term" value="F:metal ion binding"/>
    <property type="evidence" value="ECO:0007669"/>
    <property type="project" value="UniProtKB-KW"/>
</dbReference>
<feature type="transmembrane region" description="Helical" evidence="12">
    <location>
        <begin position="235"/>
        <end position="259"/>
    </location>
</feature>
<dbReference type="Proteomes" id="UP001225378">
    <property type="component" value="Chromosome"/>
</dbReference>
<keyword evidence="6" id="KW-0547">Nucleotide-binding</keyword>
<dbReference type="GO" id="GO:0120029">
    <property type="term" value="P:proton export across plasma membrane"/>
    <property type="evidence" value="ECO:0007669"/>
    <property type="project" value="InterPro"/>
</dbReference>
<dbReference type="FunFam" id="3.40.50.1000:FF:000211">
    <property type="entry name" value="Plasma membrane ATPase"/>
    <property type="match status" value="1"/>
</dbReference>
<evidence type="ECO:0000313" key="15">
    <source>
        <dbReference type="Proteomes" id="UP001225378"/>
    </source>
</evidence>
<evidence type="ECO:0000313" key="14">
    <source>
        <dbReference type="EMBL" id="XBS21996.1"/>
    </source>
</evidence>
<keyword evidence="10 12" id="KW-1133">Transmembrane helix</keyword>
<dbReference type="Gene3D" id="1.20.1110.10">
    <property type="entry name" value="Calcium-transporting ATPase, transmembrane domain"/>
    <property type="match status" value="1"/>
</dbReference>
<gene>
    <name evidence="14" type="ORF">Q9L42_007685</name>
</gene>
<feature type="transmembrane region" description="Helical" evidence="12">
    <location>
        <begin position="755"/>
        <end position="778"/>
    </location>
</feature>
<keyword evidence="7" id="KW-0067">ATP-binding</keyword>
<comment type="similarity">
    <text evidence="2">Belongs to the cation transport ATPase (P-type) (TC 3.A.3) family. Type IIIA subfamily.</text>
</comment>
<dbReference type="SFLD" id="SFLDS00003">
    <property type="entry name" value="Haloacid_Dehalogenase"/>
    <property type="match status" value="1"/>
</dbReference>
<dbReference type="GO" id="GO:0005524">
    <property type="term" value="F:ATP binding"/>
    <property type="evidence" value="ECO:0007669"/>
    <property type="project" value="UniProtKB-KW"/>
</dbReference>
<dbReference type="Gene3D" id="3.40.50.1000">
    <property type="entry name" value="HAD superfamily/HAD-like"/>
    <property type="match status" value="1"/>
</dbReference>
<dbReference type="AlphaFoldDB" id="A0AAU7NZL9"/>
<feature type="transmembrane region" description="Helical" evidence="12">
    <location>
        <begin position="271"/>
        <end position="299"/>
    </location>
</feature>
<dbReference type="PANTHER" id="PTHR42861">
    <property type="entry name" value="CALCIUM-TRANSPORTING ATPASE"/>
    <property type="match status" value="1"/>
</dbReference>
<dbReference type="Pfam" id="PF00690">
    <property type="entry name" value="Cation_ATPase_N"/>
    <property type="match status" value="1"/>
</dbReference>
<dbReference type="NCBIfam" id="TIGR01494">
    <property type="entry name" value="ATPase_P-type"/>
    <property type="match status" value="2"/>
</dbReference>
<evidence type="ECO:0000256" key="8">
    <source>
        <dbReference type="ARBA" id="ARBA00022842"/>
    </source>
</evidence>
<feature type="transmembrane region" description="Helical" evidence="12">
    <location>
        <begin position="92"/>
        <end position="111"/>
    </location>
</feature>
<protein>
    <submittedName>
        <fullName evidence="14">Plasma-membrane proton-efflux P-type ATPase</fullName>
    </submittedName>
</protein>
<dbReference type="InterPro" id="IPR006534">
    <property type="entry name" value="P-type_ATPase_IIIA"/>
</dbReference>
<dbReference type="KEGG" id="mech:Q9L42_007685"/>
<evidence type="ECO:0000256" key="10">
    <source>
        <dbReference type="ARBA" id="ARBA00022989"/>
    </source>
</evidence>
<dbReference type="FunFam" id="3.40.1110.10:FF:000005">
    <property type="entry name" value="Plasma membrane ATPase"/>
    <property type="match status" value="1"/>
</dbReference>
<feature type="domain" description="Cation-transporting P-type ATPase N-terminal" evidence="13">
    <location>
        <begin position="16"/>
        <end position="88"/>
    </location>
</feature>
<dbReference type="InterPro" id="IPR036412">
    <property type="entry name" value="HAD-like_sf"/>
</dbReference>
<dbReference type="EMBL" id="CP157743">
    <property type="protein sequence ID" value="XBS21996.1"/>
    <property type="molecule type" value="Genomic_DNA"/>
</dbReference>
<dbReference type="NCBIfam" id="TIGR01647">
    <property type="entry name" value="ATPase-IIIA_H"/>
    <property type="match status" value="1"/>
</dbReference>
<evidence type="ECO:0000256" key="1">
    <source>
        <dbReference type="ARBA" id="ARBA00004141"/>
    </source>
</evidence>
<keyword evidence="8" id="KW-0460">Magnesium</keyword>
<dbReference type="SFLD" id="SFLDF00027">
    <property type="entry name" value="p-type_atpase"/>
    <property type="match status" value="1"/>
</dbReference>
<dbReference type="PRINTS" id="PR00119">
    <property type="entry name" value="CATATPASE"/>
</dbReference>
<dbReference type="PROSITE" id="PS00154">
    <property type="entry name" value="ATPASE_E1_E2"/>
    <property type="match status" value="1"/>
</dbReference>
<comment type="subcellular location">
    <subcellularLocation>
        <location evidence="1">Membrane</location>
        <topology evidence="1">Multi-pass membrane protein</topology>
    </subcellularLocation>
</comment>
<dbReference type="PRINTS" id="PR00120">
    <property type="entry name" value="HATPASE"/>
</dbReference>
<evidence type="ECO:0000256" key="5">
    <source>
        <dbReference type="ARBA" id="ARBA00022723"/>
    </source>
</evidence>
<evidence type="ECO:0000256" key="4">
    <source>
        <dbReference type="ARBA" id="ARBA00022692"/>
    </source>
</evidence>
<evidence type="ECO:0000256" key="11">
    <source>
        <dbReference type="ARBA" id="ARBA00023136"/>
    </source>
</evidence>
<dbReference type="FunFam" id="2.70.150.10:FF:000042">
    <property type="entry name" value="Plasma membrane ATPase"/>
    <property type="match status" value="1"/>
</dbReference>
<evidence type="ECO:0000259" key="13">
    <source>
        <dbReference type="SMART" id="SM00831"/>
    </source>
</evidence>
<sequence>MKNKSQLFPPQASDEKIRSLSPEKLLDYLQSGKNGLSEQDAEERLAFYGLNTIHERRRNPLLKFLSYFWGPIAWMIETAAVLSAFVHNYEDLDIILVLLVFNAVVGFWQEYQAGNAIDQLKKQLALKARVRRDGDWREIPAERLAPGDIVRLRLGDVVPADIVLLSGDYLSIDQSALTGESLPVDKGAGDLVYSGSIAKQGEMSGVVVATGSHSFFGKTAQLVGSVKTVSHFQKAVLTIGDYLIFMSMALVAVLVLVGLERHLPFMDLLQFALILTVASIPVAMPAVLSVTMAVGAMSLSKLKAIVSRLESIEELAGMDILCSDKTGTLTQNKLSLGDSAMFNGADEKTLILTAALAAETENPDAIDSAILHKLGDAKALAGYHQTDFIPFDPIHKRTEAKIQADDGSNFRVSKGAPQVVLDLCNPNPAQRREAEEVVDGFAVKGYRALGVARTDQEGRWQFLGILSLFDPPREDARQTIDKARSQGIAIKMVTGDNLAIAKQIAGQLGLGQTIIPADQIGSSKDQEDVAAVARCAERADGFAQVFPEHKYRLVKSLQADHHFVGMTGDGVNDAPALKQADVGIAVSGATDAARAAADLVLTAPGLSVITHAIEEARRIFERMNAYAIYRITETIRIMLFMVLAILVYNVYPITAVMIILLALLNDLPILTIAKDNTRLPSAPVRWDMGRVLTVATVLGIVGVIETFLLLIVAKNHFHIEMAQLQTIIFLKLAVAGHLTLFVARSRHFFLLRPYPAPLLLITIIATQLVAVLIAHYGWNVAPISWEYIGMIWAYCLFWVFIEDALKLTVYRRLEHSTPRHRHFLSGLRKSMHFHSKNHN</sequence>
<feature type="transmembrane region" description="Helical" evidence="12">
    <location>
        <begin position="784"/>
        <end position="801"/>
    </location>
</feature>
<dbReference type="SUPFAM" id="SSF56784">
    <property type="entry name" value="HAD-like"/>
    <property type="match status" value="1"/>
</dbReference>
<feature type="transmembrane region" description="Helical" evidence="12">
    <location>
        <begin position="691"/>
        <end position="712"/>
    </location>
</feature>
<dbReference type="InterPro" id="IPR004014">
    <property type="entry name" value="ATPase_P-typ_cation-transptr_N"/>
</dbReference>
<dbReference type="InterPro" id="IPR044492">
    <property type="entry name" value="P_typ_ATPase_HD_dom"/>
</dbReference>
<keyword evidence="4 12" id="KW-0812">Transmembrane</keyword>
<dbReference type="SMART" id="SM00831">
    <property type="entry name" value="Cation_ATPase_N"/>
    <property type="match status" value="1"/>
</dbReference>
<dbReference type="GO" id="GO:0016020">
    <property type="term" value="C:membrane"/>
    <property type="evidence" value="ECO:0007669"/>
    <property type="project" value="UniProtKB-SubCell"/>
</dbReference>